<gene>
    <name evidence="1" type="ORF">GNZ13_29830</name>
</gene>
<keyword evidence="2" id="KW-1185">Reference proteome</keyword>
<evidence type="ECO:0000313" key="1">
    <source>
        <dbReference type="EMBL" id="NPT58642.1"/>
    </source>
</evidence>
<proteinExistence type="predicted"/>
<accession>A0A972NTF1</accession>
<sequence>MANGFSDVGFLGDDLDSWRDSVHAQFPESFAIADWMNRIGMRMMREFHFDDPTEAHPLFRELRLGQ</sequence>
<comment type="caution">
    <text evidence="1">The sequence shown here is derived from an EMBL/GenBank/DDBJ whole genome shotgun (WGS) entry which is preliminary data.</text>
</comment>
<reference evidence="1 2" key="1">
    <citation type="submission" date="2019-11" db="EMBL/GenBank/DDBJ databases">
        <title>Metabolism of dissolved organic matter in forest soils.</title>
        <authorList>
            <person name="Cyle K.T."/>
            <person name="Wilhelm R.C."/>
            <person name="Martinez C.E."/>
        </authorList>
    </citation>
    <scope>NUCLEOTIDE SEQUENCE [LARGE SCALE GENOMIC DNA]</scope>
    <source>
        <strain evidence="1 2">5N</strain>
    </source>
</reference>
<dbReference type="RefSeq" id="WP_172171312.1">
    <property type="nucleotide sequence ID" value="NZ_WOEZ01000178.1"/>
</dbReference>
<dbReference type="Proteomes" id="UP000655523">
    <property type="component" value="Unassembled WGS sequence"/>
</dbReference>
<dbReference type="AlphaFoldDB" id="A0A972NTF1"/>
<organism evidence="1 2">
    <name type="scientific">Paraburkholderia elongata</name>
    <dbReference type="NCBI Taxonomy" id="2675747"/>
    <lineage>
        <taxon>Bacteria</taxon>
        <taxon>Pseudomonadati</taxon>
        <taxon>Pseudomonadota</taxon>
        <taxon>Betaproteobacteria</taxon>
        <taxon>Burkholderiales</taxon>
        <taxon>Burkholderiaceae</taxon>
        <taxon>Paraburkholderia</taxon>
    </lineage>
</organism>
<evidence type="ECO:0000313" key="2">
    <source>
        <dbReference type="Proteomes" id="UP000655523"/>
    </source>
</evidence>
<dbReference type="EMBL" id="WOEZ01000178">
    <property type="protein sequence ID" value="NPT58642.1"/>
    <property type="molecule type" value="Genomic_DNA"/>
</dbReference>
<name>A0A972NTF1_9BURK</name>
<protein>
    <submittedName>
        <fullName evidence="1">Uncharacterized protein</fullName>
    </submittedName>
</protein>